<dbReference type="STRING" id="869209.Tresu_1322"/>
<gene>
    <name evidence="6" type="ordered locus">Tresu_1322</name>
</gene>
<proteinExistence type="predicted"/>
<dbReference type="AlphaFoldDB" id="F2NRZ4"/>
<dbReference type="GO" id="GO:0008734">
    <property type="term" value="F:L-aspartate oxidase activity"/>
    <property type="evidence" value="ECO:0007669"/>
    <property type="project" value="UniProtKB-EC"/>
</dbReference>
<dbReference type="Gene3D" id="3.50.50.60">
    <property type="entry name" value="FAD/NAD(P)-binding domain"/>
    <property type="match status" value="1"/>
</dbReference>
<dbReference type="EMBL" id="CP002631">
    <property type="protein sequence ID" value="AEB14230.1"/>
    <property type="molecule type" value="Genomic_DNA"/>
</dbReference>
<dbReference type="Pfam" id="PF00890">
    <property type="entry name" value="FAD_binding_2"/>
    <property type="match status" value="1"/>
</dbReference>
<evidence type="ECO:0000256" key="4">
    <source>
        <dbReference type="PIRSR" id="PIRSR630664-50"/>
    </source>
</evidence>
<evidence type="ECO:0000256" key="2">
    <source>
        <dbReference type="ARBA" id="ARBA00022630"/>
    </source>
</evidence>
<organism evidence="6 7">
    <name type="scientific">Treponema succinifaciens (strain ATCC 33096 / DSM 2489 / 6091)</name>
    <dbReference type="NCBI Taxonomy" id="869209"/>
    <lineage>
        <taxon>Bacteria</taxon>
        <taxon>Pseudomonadati</taxon>
        <taxon>Spirochaetota</taxon>
        <taxon>Spirochaetia</taxon>
        <taxon>Spirochaetales</taxon>
        <taxon>Treponemataceae</taxon>
        <taxon>Treponema</taxon>
    </lineage>
</organism>
<reference evidence="7" key="2">
    <citation type="submission" date="2011-04" db="EMBL/GenBank/DDBJ databases">
        <title>The complete genome of chromosome of Treponema succinifaciens DSM 2489.</title>
        <authorList>
            <person name="Lucas S."/>
            <person name="Copeland A."/>
            <person name="Lapidus A."/>
            <person name="Bruce D."/>
            <person name="Goodwin L."/>
            <person name="Pitluck S."/>
            <person name="Peters L."/>
            <person name="Kyrpides N."/>
            <person name="Mavromatis K."/>
            <person name="Ivanova N."/>
            <person name="Ovchinnikova G."/>
            <person name="Teshima H."/>
            <person name="Detter J.C."/>
            <person name="Tapia R."/>
            <person name="Han C."/>
            <person name="Land M."/>
            <person name="Hauser L."/>
            <person name="Markowitz V."/>
            <person name="Cheng J.-F."/>
            <person name="Hugenholtz P."/>
            <person name="Woyke T."/>
            <person name="Wu D."/>
            <person name="Gronow S."/>
            <person name="Wellnitz S."/>
            <person name="Brambilla E."/>
            <person name="Klenk H.-P."/>
            <person name="Eisen J.A."/>
        </authorList>
    </citation>
    <scope>NUCLEOTIDE SEQUENCE [LARGE SCALE GENOMIC DNA]</scope>
    <source>
        <strain evidence="7">ATCC 33096 / DSM 2489 / 6091</strain>
    </source>
</reference>
<comment type="cofactor">
    <cofactor evidence="1">
        <name>FAD</name>
        <dbReference type="ChEBI" id="CHEBI:57692"/>
    </cofactor>
</comment>
<keyword evidence="3 6" id="KW-0560">Oxidoreductase</keyword>
<reference evidence="6 7" key="1">
    <citation type="journal article" date="2011" name="Stand. Genomic Sci.">
        <title>Complete genome sequence of Treponema succinifaciens type strain (6091).</title>
        <authorList>
            <person name="Han C."/>
            <person name="Gronow S."/>
            <person name="Teshima H."/>
            <person name="Lapidus A."/>
            <person name="Nolan M."/>
            <person name="Lucas S."/>
            <person name="Hammon N."/>
            <person name="Deshpande S."/>
            <person name="Cheng J.F."/>
            <person name="Zeytun A."/>
            <person name="Tapia R."/>
            <person name="Goodwin L."/>
            <person name="Pitluck S."/>
            <person name="Liolios K."/>
            <person name="Pagani I."/>
            <person name="Ivanova N."/>
            <person name="Mavromatis K."/>
            <person name="Mikhailova N."/>
            <person name="Huntemann M."/>
            <person name="Pati A."/>
            <person name="Chen A."/>
            <person name="Palaniappan K."/>
            <person name="Land M."/>
            <person name="Hauser L."/>
            <person name="Brambilla E.M."/>
            <person name="Rohde M."/>
            <person name="Goker M."/>
            <person name="Woyke T."/>
            <person name="Bristow J."/>
            <person name="Eisen J.A."/>
            <person name="Markowitz V."/>
            <person name="Hugenholtz P."/>
            <person name="Kyrpides N.C."/>
            <person name="Klenk H.P."/>
            <person name="Detter J.C."/>
        </authorList>
    </citation>
    <scope>NUCLEOTIDE SEQUENCE [LARGE SCALE GENOMIC DNA]</scope>
    <source>
        <strain evidence="7">ATCC 33096 / DSM 2489 / 6091</strain>
    </source>
</reference>
<dbReference type="KEGG" id="tsu:Tresu_1322"/>
<dbReference type="GeneID" id="302998486"/>
<feature type="active site" description="Proton acceptor" evidence="4">
    <location>
        <position position="361"/>
    </location>
</feature>
<dbReference type="Proteomes" id="UP000006852">
    <property type="component" value="Chromosome"/>
</dbReference>
<evidence type="ECO:0000259" key="5">
    <source>
        <dbReference type="Pfam" id="PF00890"/>
    </source>
</evidence>
<evidence type="ECO:0000256" key="3">
    <source>
        <dbReference type="ARBA" id="ARBA00023002"/>
    </source>
</evidence>
<dbReference type="RefSeq" id="WP_013701517.1">
    <property type="nucleotide sequence ID" value="NC_015385.1"/>
</dbReference>
<dbReference type="InterPro" id="IPR027477">
    <property type="entry name" value="Succ_DH/fumarate_Rdtase_cat_sf"/>
</dbReference>
<keyword evidence="2" id="KW-0285">Flavoprotein</keyword>
<name>F2NRZ4_TRES6</name>
<dbReference type="OrthoDB" id="9806724at2"/>
<accession>F2NRZ4</accession>
<keyword evidence="7" id="KW-1185">Reference proteome</keyword>
<dbReference type="PANTHER" id="PTHR11632">
    <property type="entry name" value="SUCCINATE DEHYDROGENASE 2 FLAVOPROTEIN SUBUNIT"/>
    <property type="match status" value="1"/>
</dbReference>
<dbReference type="SUPFAM" id="SSF56425">
    <property type="entry name" value="Succinate dehydrogenase/fumarate reductase flavoprotein, catalytic domain"/>
    <property type="match status" value="1"/>
</dbReference>
<dbReference type="eggNOG" id="COG1053">
    <property type="taxonomic scope" value="Bacteria"/>
</dbReference>
<protein>
    <submittedName>
        <fullName evidence="6">L-aspartate oxidase</fullName>
        <ecNumber evidence="6">1.4.3.16</ecNumber>
    </submittedName>
</protein>
<dbReference type="InterPro" id="IPR030664">
    <property type="entry name" value="SdhA/FrdA/AprA"/>
</dbReference>
<sequence>MYGNELDEAAKIVAAKREENLKFEHARLTADEKDQLLKEYHPDRIASQFEELKIGPNKGQKAPIELAAMLQAKPRLEPEHIDLAHVDYETDVLVIGGGGAGTSAAIMASEAGANVLLATKLRIGDANTMMAEGGIQAADKPNDSPAQHYLDAFGGGHFDGKPELVYTLVNKAPSVIKWLNDLGVEFDKEADGTMVTTHGGGTSRKRMHACKDYSGAEIMRTLRDEVLNRPDKITVIDFTAAIEIIKDDKGNACGAVLMNVETNEIRIAKAKVVIIATGGAGRMHYQGFPTSNHYGATADGLVIAYRAGAKLLYQDSLQYHPTGAAYPTQILGKLVTEKVRSLGAKLINKNGEVYIHPLETRDVNASGIIKEVRNGRGVHNEVQDAVWLDTPMIEMIHGEGTILKSIPAMYNMFIKYGIDIRKEPILVYPTLHYQNGGVEIDKTCHTNVSNLLVAGEASGGVHGTNRLMGNSLLDVVVFGREAGIEAGKMFKNIQLSDTSKMNLDHVKAFEKERDAAGIKSDVVSPKILPRYTHGNKEFEKAIPGASK</sequence>
<evidence type="ECO:0000256" key="1">
    <source>
        <dbReference type="ARBA" id="ARBA00001974"/>
    </source>
</evidence>
<feature type="domain" description="FAD-dependent oxidoreductase 2 FAD-binding" evidence="5">
    <location>
        <begin position="91"/>
        <end position="472"/>
    </location>
</feature>
<dbReference type="Gene3D" id="3.90.700.10">
    <property type="entry name" value="Succinate dehydrogenase/fumarate reductase flavoprotein, catalytic domain"/>
    <property type="match status" value="1"/>
</dbReference>
<dbReference type="InterPro" id="IPR036188">
    <property type="entry name" value="FAD/NAD-bd_sf"/>
</dbReference>
<dbReference type="SUPFAM" id="SSF51905">
    <property type="entry name" value="FAD/NAD(P)-binding domain"/>
    <property type="match status" value="1"/>
</dbReference>
<dbReference type="PANTHER" id="PTHR11632:SF51">
    <property type="entry name" value="SUCCINATE DEHYDROGENASE [UBIQUINONE] FLAVOPROTEIN SUBUNIT, MITOCHONDRIAL"/>
    <property type="match status" value="1"/>
</dbReference>
<evidence type="ECO:0000313" key="7">
    <source>
        <dbReference type="Proteomes" id="UP000006852"/>
    </source>
</evidence>
<dbReference type="InterPro" id="IPR003953">
    <property type="entry name" value="FAD-dep_OxRdtase_2_FAD-bd"/>
</dbReference>
<dbReference type="PRINTS" id="PR00368">
    <property type="entry name" value="FADPNR"/>
</dbReference>
<dbReference type="EC" id="1.4.3.16" evidence="6"/>
<dbReference type="HOGENOM" id="CLU_014312_8_4_12"/>
<evidence type="ECO:0000313" key="6">
    <source>
        <dbReference type="EMBL" id="AEB14230.1"/>
    </source>
</evidence>